<dbReference type="InterPro" id="IPR032675">
    <property type="entry name" value="LRR_dom_sf"/>
</dbReference>
<dbReference type="EMBL" id="OZ075133">
    <property type="protein sequence ID" value="CAL4988780.1"/>
    <property type="molecule type" value="Genomic_DNA"/>
</dbReference>
<keyword evidence="6" id="KW-1185">Reference proteome</keyword>
<dbReference type="Pfam" id="PF23598">
    <property type="entry name" value="LRR_14"/>
    <property type="match status" value="1"/>
</dbReference>
<gene>
    <name evidence="5" type="ORF">URODEC1_LOCUS59402</name>
</gene>
<evidence type="ECO:0000256" key="1">
    <source>
        <dbReference type="ARBA" id="ARBA00022737"/>
    </source>
</evidence>
<evidence type="ECO:0000259" key="3">
    <source>
        <dbReference type="Pfam" id="PF23559"/>
    </source>
</evidence>
<feature type="domain" description="Disease resistance R13L4/SHOC-2-like LRR" evidence="4">
    <location>
        <begin position="354"/>
        <end position="508"/>
    </location>
</feature>
<dbReference type="Proteomes" id="UP001497457">
    <property type="component" value="Chromosome 23rd"/>
</dbReference>
<dbReference type="PANTHER" id="PTHR47186">
    <property type="entry name" value="LEUCINE-RICH REPEAT-CONTAINING PROTEIN 57"/>
    <property type="match status" value="1"/>
</dbReference>
<feature type="region of interest" description="Disordered" evidence="2">
    <location>
        <begin position="555"/>
        <end position="586"/>
    </location>
</feature>
<proteinExistence type="predicted"/>
<evidence type="ECO:0008006" key="7">
    <source>
        <dbReference type="Google" id="ProtNLM"/>
    </source>
</evidence>
<feature type="domain" description="Disease resistance protein winged helix" evidence="3">
    <location>
        <begin position="198"/>
        <end position="261"/>
    </location>
</feature>
<keyword evidence="1" id="KW-0677">Repeat</keyword>
<dbReference type="InterPro" id="IPR058922">
    <property type="entry name" value="WHD_DRP"/>
</dbReference>
<evidence type="ECO:0000256" key="2">
    <source>
        <dbReference type="SAM" id="MobiDB-lite"/>
    </source>
</evidence>
<evidence type="ECO:0000313" key="6">
    <source>
        <dbReference type="Proteomes" id="UP001497457"/>
    </source>
</evidence>
<dbReference type="PANTHER" id="PTHR47186:SF54">
    <property type="entry name" value="DISEASE RESISTANCE RPP13-LIKE PROTEIN 4"/>
    <property type="match status" value="1"/>
</dbReference>
<dbReference type="SUPFAM" id="SSF52058">
    <property type="entry name" value="L domain-like"/>
    <property type="match status" value="1"/>
</dbReference>
<sequence length="725" mass="81855">MSSSTAPTGMGAIPRDINEDILIPLSSRLGSIEGLLSNLLKQDDDDLGANEEIIGLGFNILRDIKLKLARLKENFLLINKTEASIRSMFDPVERLIDGTLEVENKPHKNQILEKLDLVNEMMEEVSKKISLSYNFCNMDTDHETIAPSPPVPVSSLGSRIISSRIRDTQGAERLRHIQRAIMSLEAMQRGCILCLAAFPEGAIIKKRLLIHWWMGEGFVASATEGMSRFSDFLARGFISPVQNKNCNKIHRCCVQPWMRDLLISLASRTGFLELDSNYYTRARRPCLSTGNSLPLQFHVEAKTIFNIDLKYVELGKGWFAGKKGLRTLQLGQWKEFTPREQISDPMESHIEVHNGEAHLQDMVNCSNLRYIRFRGISRIESLPGNIDKLHNLVILDLRACHNLEHLDQGITKLDMLEYLDVSECHLLNGMPKGLGQLARLEVLKGFVVANSNSKDPCHLHELIRLQELRKLSIRIGKMAVPEEDEFERISAFMKLESLSITWGVIASNEQHKNVVQQGSGDHYKATDASGKAIEQGEIIAPINPLEKELPATFNMEKDDTPSFDGMEQNQETQPEVSGKDSTGESSALLKQRKIEEVLQICQEEGEEETPAVQTKKTDKQNDGYERISAMKFGFPSTLKKLDLHCFPGEDFSEWCTLKSIKKLCITGGKLKTLGDQGDWELEMLRLSSLHLHDDCEKIRHSFLNLKPGFPEICNCPPKHLTYRNE</sequence>
<reference evidence="5" key="1">
    <citation type="submission" date="2024-10" db="EMBL/GenBank/DDBJ databases">
        <authorList>
            <person name="Ryan C."/>
        </authorList>
    </citation>
    <scope>NUCLEOTIDE SEQUENCE [LARGE SCALE GENOMIC DNA]</scope>
</reference>
<dbReference type="AlphaFoldDB" id="A0ABC9AXC0"/>
<evidence type="ECO:0000313" key="5">
    <source>
        <dbReference type="EMBL" id="CAL4988780.1"/>
    </source>
</evidence>
<evidence type="ECO:0000259" key="4">
    <source>
        <dbReference type="Pfam" id="PF23598"/>
    </source>
</evidence>
<dbReference type="InterPro" id="IPR055414">
    <property type="entry name" value="LRR_R13L4/SHOC2-like"/>
</dbReference>
<name>A0ABC9AXC0_9POAL</name>
<dbReference type="Pfam" id="PF23559">
    <property type="entry name" value="WHD_DRP"/>
    <property type="match status" value="1"/>
</dbReference>
<feature type="compositionally biased region" description="Polar residues" evidence="2">
    <location>
        <begin position="567"/>
        <end position="576"/>
    </location>
</feature>
<dbReference type="Gene3D" id="3.80.10.10">
    <property type="entry name" value="Ribonuclease Inhibitor"/>
    <property type="match status" value="1"/>
</dbReference>
<organism evidence="5 6">
    <name type="scientific">Urochloa decumbens</name>
    <dbReference type="NCBI Taxonomy" id="240449"/>
    <lineage>
        <taxon>Eukaryota</taxon>
        <taxon>Viridiplantae</taxon>
        <taxon>Streptophyta</taxon>
        <taxon>Embryophyta</taxon>
        <taxon>Tracheophyta</taxon>
        <taxon>Spermatophyta</taxon>
        <taxon>Magnoliopsida</taxon>
        <taxon>Liliopsida</taxon>
        <taxon>Poales</taxon>
        <taxon>Poaceae</taxon>
        <taxon>PACMAD clade</taxon>
        <taxon>Panicoideae</taxon>
        <taxon>Panicodae</taxon>
        <taxon>Paniceae</taxon>
        <taxon>Melinidinae</taxon>
        <taxon>Urochloa</taxon>
    </lineage>
</organism>
<protein>
    <recommendedName>
        <fullName evidence="7">Disease resistance RPP13-like protein 4</fullName>
    </recommendedName>
</protein>
<accession>A0ABC9AXC0</accession>